<dbReference type="CDD" id="cd03087">
    <property type="entry name" value="PGM_like1"/>
    <property type="match status" value="1"/>
</dbReference>
<evidence type="ECO:0000256" key="6">
    <source>
        <dbReference type="ARBA" id="ARBA00023235"/>
    </source>
</evidence>
<keyword evidence="4 7" id="KW-0479">Metal-binding</keyword>
<dbReference type="InterPro" id="IPR036900">
    <property type="entry name" value="A-D-PHexomutase_C_sf"/>
</dbReference>
<comment type="caution">
    <text evidence="13">The sequence shown here is derived from an EMBL/GenBank/DDBJ whole genome shotgun (WGS) entry which is preliminary data.</text>
</comment>
<evidence type="ECO:0000256" key="4">
    <source>
        <dbReference type="ARBA" id="ARBA00022723"/>
    </source>
</evidence>
<keyword evidence="3" id="KW-0597">Phosphoprotein</keyword>
<dbReference type="Gene3D" id="3.30.310.50">
    <property type="entry name" value="Alpha-D-phosphohexomutase, C-terminal domain"/>
    <property type="match status" value="1"/>
</dbReference>
<dbReference type="InterPro" id="IPR005843">
    <property type="entry name" value="A-D-PHexomutase_C"/>
</dbReference>
<evidence type="ECO:0000259" key="9">
    <source>
        <dbReference type="Pfam" id="PF02878"/>
    </source>
</evidence>
<comment type="similarity">
    <text evidence="2 7">Belongs to the phosphohexose mutase family.</text>
</comment>
<dbReference type="SUPFAM" id="SSF55957">
    <property type="entry name" value="Phosphoglucomutase, C-terminal domain"/>
    <property type="match status" value="1"/>
</dbReference>
<dbReference type="Pfam" id="PF02878">
    <property type="entry name" value="PGM_PMM_I"/>
    <property type="match status" value="1"/>
</dbReference>
<dbReference type="FunFam" id="3.40.120.10:FF:000003">
    <property type="entry name" value="Phosphoglucosamine mutase"/>
    <property type="match status" value="1"/>
</dbReference>
<evidence type="ECO:0000256" key="1">
    <source>
        <dbReference type="ARBA" id="ARBA00001946"/>
    </source>
</evidence>
<evidence type="ECO:0000256" key="5">
    <source>
        <dbReference type="ARBA" id="ARBA00022842"/>
    </source>
</evidence>
<dbReference type="InterPro" id="IPR005844">
    <property type="entry name" value="A-D-PHexomutase_a/b/a-I"/>
</dbReference>
<dbReference type="Pfam" id="PF02880">
    <property type="entry name" value="PGM_PMM_III"/>
    <property type="match status" value="1"/>
</dbReference>
<dbReference type="InterPro" id="IPR005845">
    <property type="entry name" value="A-D-PHexomutase_a/b/a-II"/>
</dbReference>
<evidence type="ECO:0000259" key="8">
    <source>
        <dbReference type="Pfam" id="PF00408"/>
    </source>
</evidence>
<protein>
    <submittedName>
        <fullName evidence="13">Phosphoglucosamine mutase</fullName>
        <ecNumber evidence="13">5.4.2.10</ecNumber>
    </submittedName>
</protein>
<sequence>MRAGGAGELFGTNGVRGIANSELTAEMALNLGRTIGTLKRGKIAIACDTRISSSMLKSAVSSGIMSTGCDVVDIGIAPTPALQFFVKETDCSAGVIVTASHNPREYNGIKFVQENGVEFYREMDEESERIYMSKKFRIAGWNEVGQLYHDSSGLRRYVEAVVDSVNLDRTYRVAVDCGNGAGCFTTPEILKELGCDVYGINCNPDGRFPARNPEPVEASLDLLKKAVVDFKADFGVAHDGDADRAVFVDEKGNFVNEDVMLALMAKHYVEKNKGGVVVTPVSSSKCVEDAVKMAGGEIVYTAVGSPVVAKVMIERNAIFGGEGNGGLIFPEHLVARDGGMSVAKVLELLDETGKKLSELAAEIPRYHIVKGKVECREKKRLLEGLKEEFPEANHIDGARIDFRDGWVLIRPSGTEPIARVYAEAKTEERAKELYEVGVKAIKKILG</sequence>
<dbReference type="Pfam" id="PF00408">
    <property type="entry name" value="PGM_PMM_IV"/>
    <property type="match status" value="1"/>
</dbReference>
<feature type="domain" description="Alpha-D-phosphohexomutase alpha/beta/alpha" evidence="10">
    <location>
        <begin position="156"/>
        <end position="252"/>
    </location>
</feature>
<dbReference type="PANTHER" id="PTHR43771:SF1">
    <property type="entry name" value="PHOSPHOMANNOMUTASE"/>
    <property type="match status" value="1"/>
</dbReference>
<dbReference type="GO" id="GO:0000287">
    <property type="term" value="F:magnesium ion binding"/>
    <property type="evidence" value="ECO:0007669"/>
    <property type="project" value="InterPro"/>
</dbReference>
<evidence type="ECO:0000259" key="10">
    <source>
        <dbReference type="Pfam" id="PF02879"/>
    </source>
</evidence>
<organism evidence="13">
    <name type="scientific">Archaeoglobus fulgidus</name>
    <dbReference type="NCBI Taxonomy" id="2234"/>
    <lineage>
        <taxon>Archaea</taxon>
        <taxon>Methanobacteriati</taxon>
        <taxon>Methanobacteriota</taxon>
        <taxon>Archaeoglobi</taxon>
        <taxon>Archaeoglobales</taxon>
        <taxon>Archaeoglobaceae</taxon>
        <taxon>Archaeoglobus</taxon>
    </lineage>
</organism>
<evidence type="ECO:0000256" key="7">
    <source>
        <dbReference type="RuleBase" id="RU004326"/>
    </source>
</evidence>
<dbReference type="GO" id="GO:0008966">
    <property type="term" value="F:phosphoglucosamine mutase activity"/>
    <property type="evidence" value="ECO:0007669"/>
    <property type="project" value="UniProtKB-EC"/>
</dbReference>
<dbReference type="PANTHER" id="PTHR43771">
    <property type="entry name" value="PHOSPHOMANNOMUTASE"/>
    <property type="match status" value="1"/>
</dbReference>
<reference evidence="13" key="1">
    <citation type="journal article" date="2020" name="mSystems">
        <title>Genome- and Community-Level Interaction Insights into Carbon Utilization and Element Cycling Functions of Hydrothermarchaeota in Hydrothermal Sediment.</title>
        <authorList>
            <person name="Zhou Z."/>
            <person name="Liu Y."/>
            <person name="Xu W."/>
            <person name="Pan J."/>
            <person name="Luo Z.H."/>
            <person name="Li M."/>
        </authorList>
    </citation>
    <scope>NUCLEOTIDE SEQUENCE [LARGE SCALE GENOMIC DNA]</scope>
    <source>
        <strain evidence="13">SpSt-38</strain>
        <strain evidence="12">SpSt-87</strain>
    </source>
</reference>
<comment type="cofactor">
    <cofactor evidence="1">
        <name>Mg(2+)</name>
        <dbReference type="ChEBI" id="CHEBI:18420"/>
    </cofactor>
</comment>
<keyword evidence="6 13" id="KW-0413">Isomerase</keyword>
<dbReference type="EC" id="5.4.2.10" evidence="13"/>
<proteinExistence type="inferred from homology"/>
<keyword evidence="5 7" id="KW-0460">Magnesium</keyword>
<dbReference type="EMBL" id="DTLB01000042">
    <property type="protein sequence ID" value="HFW32701.1"/>
    <property type="molecule type" value="Genomic_DNA"/>
</dbReference>
<dbReference type="PROSITE" id="PS00710">
    <property type="entry name" value="PGM_PMM"/>
    <property type="match status" value="1"/>
</dbReference>
<dbReference type="Pfam" id="PF02879">
    <property type="entry name" value="PGM_PMM_II"/>
    <property type="match status" value="1"/>
</dbReference>
<accession>A0A7C3VCA2</accession>
<dbReference type="NCBIfam" id="TIGR03990">
    <property type="entry name" value="Arch_GlmM"/>
    <property type="match status" value="1"/>
</dbReference>
<gene>
    <name evidence="13" type="primary">glmM</name>
    <name evidence="13" type="ORF">ENR21_06530</name>
    <name evidence="12" type="ORF">ENW66_07115</name>
</gene>
<feature type="domain" description="Alpha-D-phosphohexomutase C-terminal" evidence="8">
    <location>
        <begin position="373"/>
        <end position="433"/>
    </location>
</feature>
<evidence type="ECO:0000256" key="3">
    <source>
        <dbReference type="ARBA" id="ARBA00022553"/>
    </source>
</evidence>
<dbReference type="InterPro" id="IPR016066">
    <property type="entry name" value="A-D-PHexomutase_CS"/>
</dbReference>
<dbReference type="EMBL" id="DSQD01000200">
    <property type="protein sequence ID" value="HGF88019.1"/>
    <property type="molecule type" value="Genomic_DNA"/>
</dbReference>
<dbReference type="Gene3D" id="3.40.120.10">
    <property type="entry name" value="Alpha-D-Glucose-1,6-Bisphosphate, subunit A, domain 3"/>
    <property type="match status" value="3"/>
</dbReference>
<evidence type="ECO:0000259" key="11">
    <source>
        <dbReference type="Pfam" id="PF02880"/>
    </source>
</evidence>
<dbReference type="InterPro" id="IPR005846">
    <property type="entry name" value="A-D-PHexomutase_a/b/a-III"/>
</dbReference>
<feature type="domain" description="Alpha-D-phosphohexomutase alpha/beta/alpha" evidence="9">
    <location>
        <begin position="8"/>
        <end position="136"/>
    </location>
</feature>
<evidence type="ECO:0000313" key="13">
    <source>
        <dbReference type="EMBL" id="HGF88019.1"/>
    </source>
</evidence>
<dbReference type="GO" id="GO:0005975">
    <property type="term" value="P:carbohydrate metabolic process"/>
    <property type="evidence" value="ECO:0007669"/>
    <property type="project" value="InterPro"/>
</dbReference>
<dbReference type="FunFam" id="3.40.120.10:FF:000001">
    <property type="entry name" value="Phosphoglucosamine mutase"/>
    <property type="match status" value="1"/>
</dbReference>
<evidence type="ECO:0000313" key="12">
    <source>
        <dbReference type="EMBL" id="HFW32701.1"/>
    </source>
</evidence>
<dbReference type="AlphaFoldDB" id="A0A7C3VCA2"/>
<dbReference type="InterPro" id="IPR005841">
    <property type="entry name" value="Alpha-D-phosphohexomutase_SF"/>
</dbReference>
<evidence type="ECO:0000256" key="2">
    <source>
        <dbReference type="ARBA" id="ARBA00010231"/>
    </source>
</evidence>
<dbReference type="SUPFAM" id="SSF53738">
    <property type="entry name" value="Phosphoglucomutase, first 3 domains"/>
    <property type="match status" value="3"/>
</dbReference>
<dbReference type="InterPro" id="IPR016055">
    <property type="entry name" value="A-D-PHexomutase_a/b/a-I/II/III"/>
</dbReference>
<dbReference type="InterPro" id="IPR024086">
    <property type="entry name" value="GlmM_arc-type"/>
</dbReference>
<feature type="domain" description="Alpha-D-phosphohexomutase alpha/beta/alpha" evidence="11">
    <location>
        <begin position="257"/>
        <end position="365"/>
    </location>
</feature>
<dbReference type="PRINTS" id="PR00509">
    <property type="entry name" value="PGMPMM"/>
</dbReference>
<name>A0A7C3VCA2_ARCFL</name>